<dbReference type="PANTHER" id="PTHR10190:SF16">
    <property type="entry name" value="DEVELOPMENTAL PROTEIN EYES ABSENT"/>
    <property type="match status" value="1"/>
</dbReference>
<dbReference type="CTD" id="33916"/>
<dbReference type="GO" id="GO:0004725">
    <property type="term" value="F:protein tyrosine phosphatase activity"/>
    <property type="evidence" value="ECO:0007669"/>
    <property type="project" value="UniProtKB-EC"/>
</dbReference>
<dbReference type="GO" id="GO:0045739">
    <property type="term" value="P:positive regulation of DNA repair"/>
    <property type="evidence" value="ECO:0007669"/>
    <property type="project" value="TreeGrafter"/>
</dbReference>
<evidence type="ECO:0000313" key="11">
    <source>
        <dbReference type="RefSeq" id="XP_018011929.1"/>
    </source>
</evidence>
<keyword evidence="4 8" id="KW-0904">Protein phosphatase</keyword>
<comment type="similarity">
    <text evidence="1 8">Belongs to the HAD-like hydrolase superfamily. EYA family.</text>
</comment>
<dbReference type="InterPro" id="IPR038102">
    <property type="entry name" value="EYA_dom_sf"/>
</dbReference>
<comment type="cofactor">
    <cofactor evidence="7 8">
        <name>Mg(2+)</name>
        <dbReference type="ChEBI" id="CHEBI:18420"/>
    </cofactor>
    <text evidence="7 8">Binds 1 Mg(2+) ion per subunit.</text>
</comment>
<dbReference type="Proteomes" id="UP000694843">
    <property type="component" value="Unplaced"/>
</dbReference>
<reference evidence="11" key="1">
    <citation type="submission" date="2025-08" db="UniProtKB">
        <authorList>
            <consortium name="RefSeq"/>
        </authorList>
    </citation>
    <scope>IDENTIFICATION</scope>
    <source>
        <tissue evidence="11">Whole organism</tissue>
    </source>
</reference>
<feature type="compositionally biased region" description="Low complexity" evidence="9">
    <location>
        <begin position="9"/>
        <end position="22"/>
    </location>
</feature>
<sequence length="599" mass="62270">MAAGDATTASPSLSSPPSSALPRVGASTSTILNTVSAISSDSSPRSLCPSSTPSSYIPGSSTSSSSCSGGKYVADSSVPSPSEGTALSGADHSWLASVLPPDTSCVENNNNLPSHNVPDNPVTSAVSNNQLCVKSEVAAASDSDAGFNIDSFNQYILPDKLSADLSASYLQLHSSSMQAYGSQSYMQAGAGFYNAVPNSQYAAYGAEYLLGSTRQLNHSKTSNSSVGSSNGLSSSCLGSSGSLGSSGAASYLGSYSGFTSAAGNSSQSCQNPYYGTPYNSSAFTGAASQSYATQQGLDSAAYYSAYANSGAAAAAGYYYSQGYPYMAAANGNVGTTGGNTVHHNAAGAAAAAAAAANLTLPSAAAAAAAATTYQVVMPPGTIHDETGAFQSGDSPPSPLKDAGRTRSQRSRRAQSPNDQENKVDRVYIWDLDETIIIFHALLTGAFASSFGKDREVCHQLGSFMEKLIFDLADVHMFFNDLENCDQVHIDDVASDDNGQDLSTYNFATDGFASANSAAGIGLNTGVRGGVDWMRKLAFRYRKIKEIYNAYRNNPGSLLDSNMRQKWHVLRADIERCTDSWLSEALKCLNYINSRSASAS</sequence>
<gene>
    <name evidence="11" type="primary">LOC108669142</name>
</gene>
<feature type="region of interest" description="Disordered" evidence="9">
    <location>
        <begin position="1"/>
        <end position="86"/>
    </location>
</feature>
<dbReference type="PANTHER" id="PTHR10190">
    <property type="entry name" value="EYES ABSENT"/>
    <property type="match status" value="1"/>
</dbReference>
<evidence type="ECO:0000313" key="10">
    <source>
        <dbReference type="Proteomes" id="UP000694843"/>
    </source>
</evidence>
<feature type="active site" description="Nucleophile" evidence="6">
    <location>
        <position position="430"/>
    </location>
</feature>
<dbReference type="Gene3D" id="3.40.50.12350">
    <property type="match status" value="1"/>
</dbReference>
<dbReference type="GO" id="GO:0005634">
    <property type="term" value="C:nucleus"/>
    <property type="evidence" value="ECO:0007669"/>
    <property type="project" value="TreeGrafter"/>
</dbReference>
<feature type="binding site" evidence="7">
    <location>
        <position position="432"/>
    </location>
    <ligand>
        <name>Mg(2+)</name>
        <dbReference type="ChEBI" id="CHEBI:18420"/>
    </ligand>
</feature>
<name>A0A8B7NE94_HYAAZ</name>
<feature type="binding site" evidence="7">
    <location>
        <position position="430"/>
    </location>
    <ligand>
        <name>Mg(2+)</name>
        <dbReference type="ChEBI" id="CHEBI:18420"/>
    </ligand>
</feature>
<dbReference type="OMA" id="GHRMEEM"/>
<evidence type="ECO:0000256" key="1">
    <source>
        <dbReference type="ARBA" id="ARBA00010501"/>
    </source>
</evidence>
<feature type="active site" description="Proton donor" evidence="6">
    <location>
        <position position="432"/>
    </location>
</feature>
<feature type="region of interest" description="Disordered" evidence="9">
    <location>
        <begin position="384"/>
        <end position="419"/>
    </location>
</feature>
<organism evidence="10 11">
    <name type="scientific">Hyalella azteca</name>
    <name type="common">Amphipod</name>
    <dbReference type="NCBI Taxonomy" id="294128"/>
    <lineage>
        <taxon>Eukaryota</taxon>
        <taxon>Metazoa</taxon>
        <taxon>Ecdysozoa</taxon>
        <taxon>Arthropoda</taxon>
        <taxon>Crustacea</taxon>
        <taxon>Multicrustacea</taxon>
        <taxon>Malacostraca</taxon>
        <taxon>Eumalacostraca</taxon>
        <taxon>Peracarida</taxon>
        <taxon>Amphipoda</taxon>
        <taxon>Senticaudata</taxon>
        <taxon>Talitrida</taxon>
        <taxon>Talitroidea</taxon>
        <taxon>Hyalellidae</taxon>
        <taxon>Hyalella</taxon>
    </lineage>
</organism>
<dbReference type="EC" id="3.1.3.48" evidence="8"/>
<evidence type="ECO:0000256" key="7">
    <source>
        <dbReference type="PIRSR" id="PIRSR628472-2"/>
    </source>
</evidence>
<accession>A0A8B7NE94</accession>
<evidence type="ECO:0000256" key="6">
    <source>
        <dbReference type="PIRSR" id="PIRSR628472-1"/>
    </source>
</evidence>
<dbReference type="InterPro" id="IPR028472">
    <property type="entry name" value="EYA"/>
</dbReference>
<evidence type="ECO:0000256" key="4">
    <source>
        <dbReference type="ARBA" id="ARBA00022912"/>
    </source>
</evidence>
<keyword evidence="2 8" id="KW-0378">Hydrolase</keyword>
<keyword evidence="7 8" id="KW-0479">Metal-binding</keyword>
<dbReference type="KEGG" id="hazt:108669142"/>
<proteinExistence type="inferred from homology"/>
<dbReference type="RefSeq" id="XP_018011929.1">
    <property type="nucleotide sequence ID" value="XM_018156440.2"/>
</dbReference>
<keyword evidence="10" id="KW-1185">Reference proteome</keyword>
<dbReference type="AlphaFoldDB" id="A0A8B7NE94"/>
<comment type="catalytic activity">
    <reaction evidence="5 8">
        <text>O-phospho-L-tyrosyl-[protein] + H2O = L-tyrosyl-[protein] + phosphate</text>
        <dbReference type="Rhea" id="RHEA:10684"/>
        <dbReference type="Rhea" id="RHEA-COMP:10136"/>
        <dbReference type="Rhea" id="RHEA-COMP:20101"/>
        <dbReference type="ChEBI" id="CHEBI:15377"/>
        <dbReference type="ChEBI" id="CHEBI:43474"/>
        <dbReference type="ChEBI" id="CHEBI:46858"/>
        <dbReference type="ChEBI" id="CHEBI:61978"/>
        <dbReference type="EC" id="3.1.3.48"/>
    </reaction>
</comment>
<evidence type="ECO:0000256" key="8">
    <source>
        <dbReference type="RuleBase" id="RU362036"/>
    </source>
</evidence>
<dbReference type="GO" id="GO:2001240">
    <property type="term" value="P:negative regulation of extrinsic apoptotic signaling pathway in absence of ligand"/>
    <property type="evidence" value="ECO:0007669"/>
    <property type="project" value="TreeGrafter"/>
</dbReference>
<evidence type="ECO:0000256" key="2">
    <source>
        <dbReference type="ARBA" id="ARBA00022801"/>
    </source>
</evidence>
<keyword evidence="8" id="KW-0804">Transcription</keyword>
<keyword evidence="3 7" id="KW-0460">Magnesium</keyword>
<keyword evidence="8" id="KW-0805">Transcription regulation</keyword>
<dbReference type="GO" id="GO:0030154">
    <property type="term" value="P:cell differentiation"/>
    <property type="evidence" value="ECO:0007669"/>
    <property type="project" value="TreeGrafter"/>
</dbReference>
<dbReference type="GO" id="GO:0046872">
    <property type="term" value="F:metal ion binding"/>
    <property type="evidence" value="ECO:0007669"/>
    <property type="project" value="UniProtKB-KW"/>
</dbReference>
<feature type="compositionally biased region" description="Polar residues" evidence="9">
    <location>
        <begin position="26"/>
        <end position="38"/>
    </location>
</feature>
<evidence type="ECO:0000256" key="9">
    <source>
        <dbReference type="SAM" id="MobiDB-lite"/>
    </source>
</evidence>
<feature type="compositionally biased region" description="Low complexity" evidence="9">
    <location>
        <begin position="39"/>
        <end position="70"/>
    </location>
</feature>
<dbReference type="GeneID" id="108669142"/>
<evidence type="ECO:0000256" key="5">
    <source>
        <dbReference type="ARBA" id="ARBA00051722"/>
    </source>
</evidence>
<evidence type="ECO:0000256" key="3">
    <source>
        <dbReference type="ARBA" id="ARBA00022842"/>
    </source>
</evidence>
<dbReference type="OrthoDB" id="167668at2759"/>
<protein>
    <recommendedName>
        <fullName evidence="8">Eyes absent homolog</fullName>
        <ecNumber evidence="8">3.1.3.48</ecNumber>
    </recommendedName>
</protein>